<dbReference type="PANTHER" id="PTHR35789:SF1">
    <property type="entry name" value="SPORE GERMINATION PROTEIN B3"/>
    <property type="match status" value="1"/>
</dbReference>
<keyword evidence="6" id="KW-0564">Palmitate</keyword>
<comment type="subcellular location">
    <subcellularLocation>
        <location evidence="1">Membrane</location>
        <topology evidence="1">Lipid-anchor</topology>
    </subcellularLocation>
</comment>
<evidence type="ECO:0000313" key="10">
    <source>
        <dbReference type="EMBL" id="MFC7366289.1"/>
    </source>
</evidence>
<organism evidence="10 11">
    <name type="scientific">Bhargavaea changchunensis</name>
    <dbReference type="NCBI Taxonomy" id="2134037"/>
    <lineage>
        <taxon>Bacteria</taxon>
        <taxon>Bacillati</taxon>
        <taxon>Bacillota</taxon>
        <taxon>Bacilli</taxon>
        <taxon>Bacillales</taxon>
        <taxon>Caryophanaceae</taxon>
        <taxon>Bhargavaea</taxon>
    </lineage>
</organism>
<evidence type="ECO:0000313" key="11">
    <source>
        <dbReference type="Proteomes" id="UP001596483"/>
    </source>
</evidence>
<gene>
    <name evidence="10" type="ORF">ACFQQH_14275</name>
</gene>
<evidence type="ECO:0000259" key="8">
    <source>
        <dbReference type="Pfam" id="PF05504"/>
    </source>
</evidence>
<dbReference type="PROSITE" id="PS51257">
    <property type="entry name" value="PROKAR_LIPOPROTEIN"/>
    <property type="match status" value="1"/>
</dbReference>
<dbReference type="InterPro" id="IPR038501">
    <property type="entry name" value="Spore_GerAC_C_sf"/>
</dbReference>
<evidence type="ECO:0000256" key="2">
    <source>
        <dbReference type="ARBA" id="ARBA00007886"/>
    </source>
</evidence>
<evidence type="ECO:0000256" key="3">
    <source>
        <dbReference type="ARBA" id="ARBA00022544"/>
    </source>
</evidence>
<dbReference type="Proteomes" id="UP001596483">
    <property type="component" value="Unassembled WGS sequence"/>
</dbReference>
<dbReference type="RefSeq" id="WP_157294351.1">
    <property type="nucleotide sequence ID" value="NZ_JBHTCT010000036.1"/>
</dbReference>
<feature type="domain" description="Spore germination protein N-terminal" evidence="9">
    <location>
        <begin position="24"/>
        <end position="190"/>
    </location>
</feature>
<dbReference type="PANTHER" id="PTHR35789">
    <property type="entry name" value="SPORE GERMINATION PROTEIN B3"/>
    <property type="match status" value="1"/>
</dbReference>
<dbReference type="InterPro" id="IPR046953">
    <property type="entry name" value="Spore_GerAC-like_C"/>
</dbReference>
<keyword evidence="4" id="KW-0732">Signal</keyword>
<dbReference type="Pfam" id="PF25198">
    <property type="entry name" value="Spore_GerAC_N"/>
    <property type="match status" value="1"/>
</dbReference>
<sequence>MRWNGWKLGMVLVILLLVSGCGERRELETSAFVSVIGLDKAEQDHQVKVTFQISNPQVNTTQSAEAQKEPPSDIVTITSVDLLSAKELAQSSLSREITFSHLQTIIVGEELARDDLFKHIIGSAIIDPEMRRETIMIVSKERAQAFIHANKPTMETRPHKYYQFMEDNWRKTGFSPVSNLNAFFQRTEGELFLAAYATAERDPIGIRHDDDYSAGEVPQDSGDPVQMIGSAVMQEGKMVGMLNGEETRISQLLRRKNLIETMTAEFPDPLNENYQISLVLNQSSHTEIEVDTDRSPVKIDVKVPLQVKVNSNIALEDFTASQKRRDALREMVKEKMEEASDSLIKKLQENYTGEPFVWYATARRNFWTVSGFENFEWGEKFKEADVDLHYEVSVTSFGEQLSPPAFKKFEEDK</sequence>
<dbReference type="Gene3D" id="3.30.300.210">
    <property type="entry name" value="Nutrient germinant receptor protein C, domain 3"/>
    <property type="match status" value="1"/>
</dbReference>
<comment type="caution">
    <text evidence="10">The sequence shown here is derived from an EMBL/GenBank/DDBJ whole genome shotgun (WGS) entry which is preliminary data.</text>
</comment>
<keyword evidence="3" id="KW-0309">Germination</keyword>
<proteinExistence type="inferred from homology"/>
<dbReference type="NCBIfam" id="TIGR02887">
    <property type="entry name" value="spore_ger_x_C"/>
    <property type="match status" value="1"/>
</dbReference>
<evidence type="ECO:0000256" key="5">
    <source>
        <dbReference type="ARBA" id="ARBA00023136"/>
    </source>
</evidence>
<dbReference type="InterPro" id="IPR057336">
    <property type="entry name" value="GerAC_N"/>
</dbReference>
<evidence type="ECO:0000259" key="9">
    <source>
        <dbReference type="Pfam" id="PF25198"/>
    </source>
</evidence>
<protein>
    <submittedName>
        <fullName evidence="10">Ger(X)C family spore germination protein</fullName>
    </submittedName>
</protein>
<evidence type="ECO:0000256" key="7">
    <source>
        <dbReference type="ARBA" id="ARBA00023288"/>
    </source>
</evidence>
<dbReference type="InterPro" id="IPR008844">
    <property type="entry name" value="Spore_GerAC-like"/>
</dbReference>
<evidence type="ECO:0000256" key="1">
    <source>
        <dbReference type="ARBA" id="ARBA00004635"/>
    </source>
</evidence>
<comment type="similarity">
    <text evidence="2">Belongs to the GerABKC lipoprotein family.</text>
</comment>
<accession>A0ABW2NJY2</accession>
<keyword evidence="7" id="KW-0449">Lipoprotein</keyword>
<dbReference type="EMBL" id="JBHTCT010000036">
    <property type="protein sequence ID" value="MFC7366289.1"/>
    <property type="molecule type" value="Genomic_DNA"/>
</dbReference>
<keyword evidence="11" id="KW-1185">Reference proteome</keyword>
<evidence type="ECO:0000256" key="4">
    <source>
        <dbReference type="ARBA" id="ARBA00022729"/>
    </source>
</evidence>
<keyword evidence="5" id="KW-0472">Membrane</keyword>
<feature type="domain" description="Spore germination GerAC-like C-terminal" evidence="8">
    <location>
        <begin position="229"/>
        <end position="398"/>
    </location>
</feature>
<name>A0ABW2NJY2_9BACL</name>
<dbReference type="Pfam" id="PF05504">
    <property type="entry name" value="Spore_GerAC"/>
    <property type="match status" value="1"/>
</dbReference>
<reference evidence="11" key="1">
    <citation type="journal article" date="2019" name="Int. J. Syst. Evol. Microbiol.">
        <title>The Global Catalogue of Microorganisms (GCM) 10K type strain sequencing project: providing services to taxonomists for standard genome sequencing and annotation.</title>
        <authorList>
            <consortium name="The Broad Institute Genomics Platform"/>
            <consortium name="The Broad Institute Genome Sequencing Center for Infectious Disease"/>
            <person name="Wu L."/>
            <person name="Ma J."/>
        </authorList>
    </citation>
    <scope>NUCLEOTIDE SEQUENCE [LARGE SCALE GENOMIC DNA]</scope>
    <source>
        <strain evidence="11">JCM 4738</strain>
    </source>
</reference>
<evidence type="ECO:0000256" key="6">
    <source>
        <dbReference type="ARBA" id="ARBA00023139"/>
    </source>
</evidence>